<dbReference type="STRING" id="1544413.Clow_01305"/>
<evidence type="ECO:0000256" key="3">
    <source>
        <dbReference type="ARBA" id="ARBA00022839"/>
    </source>
</evidence>
<proteinExistence type="predicted"/>
<dbReference type="NCBIfam" id="NF005927">
    <property type="entry name" value="PRK07942.1"/>
    <property type="match status" value="1"/>
</dbReference>
<organism evidence="5 6">
    <name type="scientific">Corynebacterium lowii</name>
    <dbReference type="NCBI Taxonomy" id="1544413"/>
    <lineage>
        <taxon>Bacteria</taxon>
        <taxon>Bacillati</taxon>
        <taxon>Actinomycetota</taxon>
        <taxon>Actinomycetes</taxon>
        <taxon>Mycobacteriales</taxon>
        <taxon>Corynebacteriaceae</taxon>
        <taxon>Corynebacterium</taxon>
    </lineage>
</organism>
<dbReference type="Pfam" id="PF00929">
    <property type="entry name" value="RNase_T"/>
    <property type="match status" value="1"/>
</dbReference>
<keyword evidence="1" id="KW-0540">Nuclease</keyword>
<dbReference type="SMART" id="SM00479">
    <property type="entry name" value="EXOIII"/>
    <property type="match status" value="1"/>
</dbReference>
<accession>A0A0Q0UJI2</accession>
<protein>
    <submittedName>
        <fullName evidence="5">DNA polymerase III PolC-type</fullName>
        <ecNumber evidence="5">2.7.7.7</ecNumber>
    </submittedName>
</protein>
<dbReference type="InterPro" id="IPR012337">
    <property type="entry name" value="RNaseH-like_sf"/>
</dbReference>
<keyword evidence="6" id="KW-1185">Reference proteome</keyword>
<dbReference type="RefSeq" id="WP_055177864.1">
    <property type="nucleotide sequence ID" value="NZ_JAUSQY010000001.1"/>
</dbReference>
<dbReference type="SUPFAM" id="SSF53098">
    <property type="entry name" value="Ribonuclease H-like"/>
    <property type="match status" value="1"/>
</dbReference>
<evidence type="ECO:0000259" key="4">
    <source>
        <dbReference type="SMART" id="SM00479"/>
    </source>
</evidence>
<dbReference type="OrthoDB" id="9791657at2"/>
<dbReference type="AlphaFoldDB" id="A0A0Q0UJI2"/>
<evidence type="ECO:0000313" key="5">
    <source>
        <dbReference type="EMBL" id="KQB86385.1"/>
    </source>
</evidence>
<dbReference type="EC" id="2.7.7.7" evidence="5"/>
<comment type="caution">
    <text evidence="5">The sequence shown here is derived from an EMBL/GenBank/DDBJ whole genome shotgun (WGS) entry which is preliminary data.</text>
</comment>
<dbReference type="GO" id="GO:0005829">
    <property type="term" value="C:cytosol"/>
    <property type="evidence" value="ECO:0007669"/>
    <property type="project" value="TreeGrafter"/>
</dbReference>
<dbReference type="CDD" id="cd06127">
    <property type="entry name" value="DEDDh"/>
    <property type="match status" value="1"/>
</dbReference>
<dbReference type="GO" id="GO:0003676">
    <property type="term" value="F:nucleic acid binding"/>
    <property type="evidence" value="ECO:0007669"/>
    <property type="project" value="InterPro"/>
</dbReference>
<sequence length="223" mass="25169">MSNFNPGAMLSFDLETTSANPLEARIVTSAIVRIDASGASPWEKMADPGVEIPEAAQKVHGITTEKAREEGEPHEEVLKATVERIRQGWEDGLSLIVFNAAYDLTVLRHLTGNFTVTGTVYDPFVIDKLKDRYRKGKRTLTDLASHYGVRLDNAHAATDDALAAARIAWKQTKIYPELLEMSSEELMEFQAVGYYEMQMEFRRYLENRDRDSSDVHTAWPMRG</sequence>
<evidence type="ECO:0000256" key="2">
    <source>
        <dbReference type="ARBA" id="ARBA00022801"/>
    </source>
</evidence>
<dbReference type="InterPro" id="IPR036397">
    <property type="entry name" value="RNaseH_sf"/>
</dbReference>
<dbReference type="PANTHER" id="PTHR30231">
    <property type="entry name" value="DNA POLYMERASE III SUBUNIT EPSILON"/>
    <property type="match status" value="1"/>
</dbReference>
<dbReference type="Proteomes" id="UP000050488">
    <property type="component" value="Unassembled WGS sequence"/>
</dbReference>
<dbReference type="InterPro" id="IPR013520">
    <property type="entry name" value="Ribonucl_H"/>
</dbReference>
<gene>
    <name evidence="5" type="primary">polC_3</name>
    <name evidence="5" type="ORF">Clow_01305</name>
</gene>
<feature type="domain" description="Exonuclease" evidence="4">
    <location>
        <begin position="8"/>
        <end position="177"/>
    </location>
</feature>
<dbReference type="PATRIC" id="fig|1544413.3.peg.1312"/>
<dbReference type="EMBL" id="LKEV01000003">
    <property type="protein sequence ID" value="KQB86385.1"/>
    <property type="molecule type" value="Genomic_DNA"/>
</dbReference>
<evidence type="ECO:0000256" key="1">
    <source>
        <dbReference type="ARBA" id="ARBA00022722"/>
    </source>
</evidence>
<reference evidence="5 6" key="1">
    <citation type="submission" date="2015-10" db="EMBL/GenBank/DDBJ databases">
        <title>Corynebacteirum lowii and Corynebacterium oculi species nova, derived from human clinical disease and and emended description of Corynebacterium mastiditis.</title>
        <authorList>
            <person name="Bernard K."/>
            <person name="Pacheco A.L."/>
            <person name="Mcdougall C."/>
            <person name="Burtx T."/>
            <person name="Weibe D."/>
            <person name="Tyler S."/>
            <person name="Olson A.B."/>
            <person name="Cnockaert M."/>
            <person name="Eguchi H."/>
            <person name="Kuwahara T."/>
            <person name="Nakayama-Imaohji H."/>
            <person name="Boudewijins M."/>
            <person name="Van Hoecke F."/>
            <person name="Bernier A.-M."/>
            <person name="Vandamme P."/>
        </authorList>
    </citation>
    <scope>NUCLEOTIDE SEQUENCE [LARGE SCALE GENOMIC DNA]</scope>
    <source>
        <strain evidence="5 6">NML 130206</strain>
    </source>
</reference>
<keyword evidence="5" id="KW-0808">Transferase</keyword>
<dbReference type="GO" id="GO:0003887">
    <property type="term" value="F:DNA-directed DNA polymerase activity"/>
    <property type="evidence" value="ECO:0007669"/>
    <property type="project" value="UniProtKB-EC"/>
</dbReference>
<keyword evidence="3" id="KW-0269">Exonuclease</keyword>
<dbReference type="GO" id="GO:0008408">
    <property type="term" value="F:3'-5' exonuclease activity"/>
    <property type="evidence" value="ECO:0007669"/>
    <property type="project" value="TreeGrafter"/>
</dbReference>
<keyword evidence="2" id="KW-0378">Hydrolase</keyword>
<evidence type="ECO:0000313" key="6">
    <source>
        <dbReference type="Proteomes" id="UP000050488"/>
    </source>
</evidence>
<keyword evidence="5" id="KW-0548">Nucleotidyltransferase</keyword>
<name>A0A0Q0UJI2_9CORY</name>
<dbReference type="Gene3D" id="3.30.420.10">
    <property type="entry name" value="Ribonuclease H-like superfamily/Ribonuclease H"/>
    <property type="match status" value="1"/>
</dbReference>
<dbReference type="PANTHER" id="PTHR30231:SF4">
    <property type="entry name" value="PROTEIN NEN2"/>
    <property type="match status" value="1"/>
</dbReference>